<dbReference type="InterPro" id="IPR015422">
    <property type="entry name" value="PyrdxlP-dep_Trfase_small"/>
</dbReference>
<evidence type="ECO:0000313" key="10">
    <source>
        <dbReference type="EMBL" id="GGM38948.1"/>
    </source>
</evidence>
<gene>
    <name evidence="10" type="ORF">GCM10007977_045540</name>
</gene>
<evidence type="ECO:0000256" key="3">
    <source>
        <dbReference type="ARBA" id="ARBA00022898"/>
    </source>
</evidence>
<dbReference type="InterPro" id="IPR015424">
    <property type="entry name" value="PyrdxlP-dep_Trfase"/>
</dbReference>
<keyword evidence="11" id="KW-1185">Reference proteome</keyword>
<reference evidence="10" key="2">
    <citation type="submission" date="2020-09" db="EMBL/GenBank/DDBJ databases">
        <authorList>
            <person name="Sun Q."/>
            <person name="Ohkuma M."/>
        </authorList>
    </citation>
    <scope>NUCLEOTIDE SEQUENCE</scope>
    <source>
        <strain evidence="10">JCM 19831</strain>
    </source>
</reference>
<evidence type="ECO:0000256" key="6">
    <source>
        <dbReference type="ARBA" id="ARBA00048780"/>
    </source>
</evidence>
<dbReference type="GO" id="GO:0005737">
    <property type="term" value="C:cytoplasm"/>
    <property type="evidence" value="ECO:0007669"/>
    <property type="project" value="TreeGrafter"/>
</dbReference>
<feature type="modified residue" description="N6-(pyridoxal phosphate)lysine" evidence="8">
    <location>
        <position position="196"/>
    </location>
</feature>
<comment type="cofactor">
    <cofactor evidence="1 9">
        <name>pyridoxal 5'-phosphate</name>
        <dbReference type="ChEBI" id="CHEBI:597326"/>
    </cofactor>
</comment>
<dbReference type="InterPro" id="IPR015421">
    <property type="entry name" value="PyrdxlP-dep_Trfase_major"/>
</dbReference>
<protein>
    <recommendedName>
        <fullName evidence="4">homocysteine desulfhydrase</fullName>
        <ecNumber evidence="4">4.4.1.2</ecNumber>
    </recommendedName>
    <alternativeName>
        <fullName evidence="5">Homocysteine desulfhydrase</fullName>
    </alternativeName>
</protein>
<name>A0A917TUJ9_9ACTN</name>
<evidence type="ECO:0000256" key="7">
    <source>
        <dbReference type="ARBA" id="ARBA00052699"/>
    </source>
</evidence>
<evidence type="ECO:0000256" key="1">
    <source>
        <dbReference type="ARBA" id="ARBA00001933"/>
    </source>
</evidence>
<dbReference type="AlphaFoldDB" id="A0A917TUJ9"/>
<comment type="catalytic activity">
    <reaction evidence="6">
        <text>L-homocysteine + H2O = 2-oxobutanoate + hydrogen sulfide + NH4(+) + H(+)</text>
        <dbReference type="Rhea" id="RHEA:14501"/>
        <dbReference type="ChEBI" id="CHEBI:15377"/>
        <dbReference type="ChEBI" id="CHEBI:15378"/>
        <dbReference type="ChEBI" id="CHEBI:16763"/>
        <dbReference type="ChEBI" id="CHEBI:28938"/>
        <dbReference type="ChEBI" id="CHEBI:29919"/>
        <dbReference type="ChEBI" id="CHEBI:58199"/>
        <dbReference type="EC" id="4.4.1.2"/>
    </reaction>
    <physiologicalReaction direction="left-to-right" evidence="6">
        <dbReference type="Rhea" id="RHEA:14502"/>
    </physiologicalReaction>
</comment>
<dbReference type="InterPro" id="IPR054542">
    <property type="entry name" value="Cys_met_metab_PP"/>
</dbReference>
<proteinExistence type="inferred from homology"/>
<dbReference type="Proteomes" id="UP000642070">
    <property type="component" value="Unassembled WGS sequence"/>
</dbReference>
<dbReference type="GO" id="GO:0018826">
    <property type="term" value="F:methionine gamma-lyase activity"/>
    <property type="evidence" value="ECO:0007669"/>
    <property type="project" value="UniProtKB-EC"/>
</dbReference>
<dbReference type="Gene3D" id="3.90.1150.10">
    <property type="entry name" value="Aspartate Aminotransferase, domain 1"/>
    <property type="match status" value="1"/>
</dbReference>
<comment type="similarity">
    <text evidence="2 9">Belongs to the trans-sulfuration enzymes family.</text>
</comment>
<dbReference type="PROSITE" id="PS00868">
    <property type="entry name" value="CYS_MET_METAB_PP"/>
    <property type="match status" value="1"/>
</dbReference>
<evidence type="ECO:0000256" key="9">
    <source>
        <dbReference type="RuleBase" id="RU362118"/>
    </source>
</evidence>
<evidence type="ECO:0000256" key="2">
    <source>
        <dbReference type="ARBA" id="ARBA00009077"/>
    </source>
</evidence>
<dbReference type="GO" id="GO:0009086">
    <property type="term" value="P:methionine biosynthetic process"/>
    <property type="evidence" value="ECO:0007669"/>
    <property type="project" value="UniProtKB-ARBA"/>
</dbReference>
<evidence type="ECO:0000256" key="4">
    <source>
        <dbReference type="ARBA" id="ARBA00047175"/>
    </source>
</evidence>
<evidence type="ECO:0000313" key="11">
    <source>
        <dbReference type="Proteomes" id="UP000642070"/>
    </source>
</evidence>
<evidence type="ECO:0000256" key="5">
    <source>
        <dbReference type="ARBA" id="ARBA00047199"/>
    </source>
</evidence>
<dbReference type="EMBL" id="BMPI01000021">
    <property type="protein sequence ID" value="GGM38948.1"/>
    <property type="molecule type" value="Genomic_DNA"/>
</dbReference>
<dbReference type="Gene3D" id="3.40.640.10">
    <property type="entry name" value="Type I PLP-dependent aspartate aminotransferase-like (Major domain)"/>
    <property type="match status" value="1"/>
</dbReference>
<sequence>MTDLLHPAVPHGPGGTPLTLPIYQTSTYELPRSPAAAEIAAAVAPAAFYTRYGSPNAREAETILAKLDGAEAALLVGSGMAAVSAALLSNVRAGTRVVAQTSHYTAALTLLRTVLPSLGVHVDLVPQQDVPAAVGPATDVVYVETPSNPTMTLTDLAAVRAAAPNALLIADNTFATPYNTRPLDLGVDLVVQSATKYLNGHSDVTAGVLTGSAQLIARAWETARVLGPVCHPFEAWLLARGLKTFPLRMARHNANGLAVAAFLQGHPAVRAVHYPGLPEHPQHELAGRQMAGFGGMLSFTLGTEAAAQRVVEATRLAHNAVSLGGTETLITHAASLVFTHQTEQERTASGIDPGMLRMSIGLEEPEDIIADLRQALSV</sequence>
<keyword evidence="3 8" id="KW-0663">Pyridoxal phosphate</keyword>
<dbReference type="PANTHER" id="PTHR11808:SF80">
    <property type="entry name" value="CYSTATHIONINE GAMMA-LYASE"/>
    <property type="match status" value="1"/>
</dbReference>
<dbReference type="PIRSF" id="PIRSF001434">
    <property type="entry name" value="CGS"/>
    <property type="match status" value="1"/>
</dbReference>
<dbReference type="EC" id="4.4.1.2" evidence="4"/>
<dbReference type="PANTHER" id="PTHR11808">
    <property type="entry name" value="TRANS-SULFURATION ENZYME FAMILY MEMBER"/>
    <property type="match status" value="1"/>
</dbReference>
<comment type="caution">
    <text evidence="10">The sequence shown here is derived from an EMBL/GenBank/DDBJ whole genome shotgun (WGS) entry which is preliminary data.</text>
</comment>
<dbReference type="CDD" id="cd00614">
    <property type="entry name" value="CGS_like"/>
    <property type="match status" value="1"/>
</dbReference>
<dbReference type="GO" id="GO:0019346">
    <property type="term" value="P:transsulfuration"/>
    <property type="evidence" value="ECO:0007669"/>
    <property type="project" value="InterPro"/>
</dbReference>
<dbReference type="Pfam" id="PF01053">
    <property type="entry name" value="Cys_Met_Meta_PP"/>
    <property type="match status" value="1"/>
</dbReference>
<organism evidence="10 11">
    <name type="scientific">Dactylosporangium sucinum</name>
    <dbReference type="NCBI Taxonomy" id="1424081"/>
    <lineage>
        <taxon>Bacteria</taxon>
        <taxon>Bacillati</taxon>
        <taxon>Actinomycetota</taxon>
        <taxon>Actinomycetes</taxon>
        <taxon>Micromonosporales</taxon>
        <taxon>Micromonosporaceae</taxon>
        <taxon>Dactylosporangium</taxon>
    </lineage>
</organism>
<accession>A0A917TUJ9</accession>
<dbReference type="FunFam" id="3.40.640.10:FF:000046">
    <property type="entry name" value="Cystathionine gamma-lyase"/>
    <property type="match status" value="1"/>
</dbReference>
<dbReference type="SUPFAM" id="SSF53383">
    <property type="entry name" value="PLP-dependent transferases"/>
    <property type="match status" value="1"/>
</dbReference>
<dbReference type="GO" id="GO:0047982">
    <property type="term" value="F:homocysteine desulfhydrase activity"/>
    <property type="evidence" value="ECO:0007669"/>
    <property type="project" value="UniProtKB-EC"/>
</dbReference>
<reference evidence="10" key="1">
    <citation type="journal article" date="2014" name="Int. J. Syst. Evol. Microbiol.">
        <title>Complete genome sequence of Corynebacterium casei LMG S-19264T (=DSM 44701T), isolated from a smear-ripened cheese.</title>
        <authorList>
            <consortium name="US DOE Joint Genome Institute (JGI-PGF)"/>
            <person name="Walter F."/>
            <person name="Albersmeier A."/>
            <person name="Kalinowski J."/>
            <person name="Ruckert C."/>
        </authorList>
    </citation>
    <scope>NUCLEOTIDE SEQUENCE</scope>
    <source>
        <strain evidence="10">JCM 19831</strain>
    </source>
</reference>
<comment type="catalytic activity">
    <reaction evidence="7">
        <text>L-methionine + H2O = methanethiol + 2-oxobutanoate + NH4(+)</text>
        <dbReference type="Rhea" id="RHEA:23800"/>
        <dbReference type="ChEBI" id="CHEBI:15377"/>
        <dbReference type="ChEBI" id="CHEBI:16007"/>
        <dbReference type="ChEBI" id="CHEBI:16763"/>
        <dbReference type="ChEBI" id="CHEBI:28938"/>
        <dbReference type="ChEBI" id="CHEBI:57844"/>
        <dbReference type="EC" id="4.4.1.11"/>
    </reaction>
    <physiologicalReaction direction="left-to-right" evidence="7">
        <dbReference type="Rhea" id="RHEA:23801"/>
    </physiologicalReaction>
</comment>
<dbReference type="FunFam" id="3.90.1150.10:FF:000033">
    <property type="entry name" value="Cystathionine gamma-synthase"/>
    <property type="match status" value="1"/>
</dbReference>
<evidence type="ECO:0000256" key="8">
    <source>
        <dbReference type="PIRSR" id="PIRSR001434-2"/>
    </source>
</evidence>
<dbReference type="GO" id="GO:0030170">
    <property type="term" value="F:pyridoxal phosphate binding"/>
    <property type="evidence" value="ECO:0007669"/>
    <property type="project" value="InterPro"/>
</dbReference>
<dbReference type="InterPro" id="IPR000277">
    <property type="entry name" value="Cys/Met-Metab_PyrdxlP-dep_enz"/>
</dbReference>